<dbReference type="PANTHER" id="PTHR30118">
    <property type="entry name" value="HTH-TYPE TRANSCRIPTIONAL REGULATOR LEUO-RELATED"/>
    <property type="match status" value="1"/>
</dbReference>
<name>A0ABX1MYS3_9RHOO</name>
<dbReference type="Gene3D" id="1.10.10.10">
    <property type="entry name" value="Winged helix-like DNA-binding domain superfamily/Winged helix DNA-binding domain"/>
    <property type="match status" value="1"/>
</dbReference>
<keyword evidence="7" id="KW-1185">Reference proteome</keyword>
<evidence type="ECO:0000313" key="7">
    <source>
        <dbReference type="Proteomes" id="UP000601990"/>
    </source>
</evidence>
<dbReference type="Proteomes" id="UP000601990">
    <property type="component" value="Unassembled WGS sequence"/>
</dbReference>
<dbReference type="PANTHER" id="PTHR30118:SF15">
    <property type="entry name" value="TRANSCRIPTIONAL REGULATORY PROTEIN"/>
    <property type="match status" value="1"/>
</dbReference>
<evidence type="ECO:0000259" key="5">
    <source>
        <dbReference type="PROSITE" id="PS50931"/>
    </source>
</evidence>
<dbReference type="PROSITE" id="PS50931">
    <property type="entry name" value="HTH_LYSR"/>
    <property type="match status" value="1"/>
</dbReference>
<dbReference type="InterPro" id="IPR050389">
    <property type="entry name" value="LysR-type_TF"/>
</dbReference>
<dbReference type="RefSeq" id="WP_169198438.1">
    <property type="nucleotide sequence ID" value="NZ_WTVH02000010.1"/>
</dbReference>
<dbReference type="Gene3D" id="3.40.190.10">
    <property type="entry name" value="Periplasmic binding protein-like II"/>
    <property type="match status" value="2"/>
</dbReference>
<keyword evidence="4" id="KW-0804">Transcription</keyword>
<evidence type="ECO:0000256" key="3">
    <source>
        <dbReference type="ARBA" id="ARBA00023125"/>
    </source>
</evidence>
<accession>A0ABX1MYS3</accession>
<comment type="caution">
    <text evidence="6">The sequence shown here is derived from an EMBL/GenBank/DDBJ whole genome shotgun (WGS) entry which is preliminary data.</text>
</comment>
<dbReference type="CDD" id="cd08459">
    <property type="entry name" value="PBP2_DntR_NahR_LinR_like"/>
    <property type="match status" value="1"/>
</dbReference>
<dbReference type="Pfam" id="PF03466">
    <property type="entry name" value="LysR_substrate"/>
    <property type="match status" value="1"/>
</dbReference>
<dbReference type="PRINTS" id="PR00039">
    <property type="entry name" value="HTHLYSR"/>
</dbReference>
<dbReference type="InterPro" id="IPR005119">
    <property type="entry name" value="LysR_subst-bd"/>
</dbReference>
<evidence type="ECO:0000256" key="1">
    <source>
        <dbReference type="ARBA" id="ARBA00009437"/>
    </source>
</evidence>
<keyword evidence="3" id="KW-0238">DNA-binding</keyword>
<dbReference type="InterPro" id="IPR000847">
    <property type="entry name" value="LysR_HTH_N"/>
</dbReference>
<comment type="similarity">
    <text evidence="1">Belongs to the LysR transcriptional regulatory family.</text>
</comment>
<evidence type="ECO:0000256" key="2">
    <source>
        <dbReference type="ARBA" id="ARBA00023015"/>
    </source>
</evidence>
<reference evidence="6" key="1">
    <citation type="submission" date="2019-12" db="EMBL/GenBank/DDBJ databases">
        <title>Comparative genomics gives insights into the taxonomy of the Azoarcus-Aromatoleum group and reveals separate origins of nif in the plant-associated Azoarcus and non-plant-associated Aromatoleum sub-groups.</title>
        <authorList>
            <person name="Lafos M."/>
            <person name="Maluk M."/>
            <person name="Batista M."/>
            <person name="Junghare M."/>
            <person name="Carmona M."/>
            <person name="Faoro H."/>
            <person name="Cruz L.M."/>
            <person name="Battistoni F."/>
            <person name="De Souza E."/>
            <person name="Pedrosa F."/>
            <person name="Chen W.-M."/>
            <person name="Poole P.S."/>
            <person name="Dixon R.A."/>
            <person name="James E.K."/>
        </authorList>
    </citation>
    <scope>NUCLEOTIDE SEQUENCE</scope>
    <source>
        <strain evidence="6">U120</strain>
    </source>
</reference>
<evidence type="ECO:0000313" key="6">
    <source>
        <dbReference type="EMBL" id="NMF93152.1"/>
    </source>
</evidence>
<dbReference type="Pfam" id="PF00126">
    <property type="entry name" value="HTH_1"/>
    <property type="match status" value="1"/>
</dbReference>
<feature type="domain" description="HTH lysR-type" evidence="5">
    <location>
        <begin position="6"/>
        <end position="63"/>
    </location>
</feature>
<dbReference type="InterPro" id="IPR036390">
    <property type="entry name" value="WH_DNA-bd_sf"/>
</dbReference>
<dbReference type="InterPro" id="IPR036388">
    <property type="entry name" value="WH-like_DNA-bd_sf"/>
</dbReference>
<evidence type="ECO:0000256" key="4">
    <source>
        <dbReference type="ARBA" id="ARBA00023163"/>
    </source>
</evidence>
<sequence length="311" mass="34945">MQLRDIDLNLLVVFNQLLIDGRVSTVAETLGITQPAVSNALKRLRTLLKDELFLRTARGMEPTPFALQLAEPVAYALGTLHSALNQNVIYDPATSARTFTLAITDIGEIYFLPELMEVVTRLAPKVRISTVRNTAASLKEDMEAGKVDLAIGLIPQLQAGFFQRRLFKQRYVCMFRRGHPAADRPMRLELFQSLEHVLVVSAGTGHGEVDTMLDRAGVRRNVRLVVPHFVAVGHILHSTNLIATVPERLAMRCVEPFDLVAVPHPANLPEIAIKLFWHARYHRDPANRWLRQLIFDHFSEVVSDPALRDQG</sequence>
<protein>
    <submittedName>
        <fullName evidence="6">LysR family transcriptional regulator</fullName>
    </submittedName>
</protein>
<dbReference type="EMBL" id="WTVH01000011">
    <property type="protein sequence ID" value="NMF93152.1"/>
    <property type="molecule type" value="Genomic_DNA"/>
</dbReference>
<gene>
    <name evidence="6" type="ORF">GO608_07410</name>
</gene>
<organism evidence="6 7">
    <name type="scientific">Aromatoleum buckelii</name>
    <dbReference type="NCBI Taxonomy" id="200254"/>
    <lineage>
        <taxon>Bacteria</taxon>
        <taxon>Pseudomonadati</taxon>
        <taxon>Pseudomonadota</taxon>
        <taxon>Betaproteobacteria</taxon>
        <taxon>Rhodocyclales</taxon>
        <taxon>Rhodocyclaceae</taxon>
        <taxon>Aromatoleum</taxon>
    </lineage>
</organism>
<keyword evidence="2" id="KW-0805">Transcription regulation</keyword>
<proteinExistence type="inferred from homology"/>
<dbReference type="SUPFAM" id="SSF46785">
    <property type="entry name" value="Winged helix' DNA-binding domain"/>
    <property type="match status" value="1"/>
</dbReference>
<dbReference type="SUPFAM" id="SSF53850">
    <property type="entry name" value="Periplasmic binding protein-like II"/>
    <property type="match status" value="1"/>
</dbReference>